<dbReference type="Proteomes" id="UP000706151">
    <property type="component" value="Unassembled WGS sequence"/>
</dbReference>
<feature type="domain" description="T6SS Phospholipase effector Tle1-like catalytic" evidence="1">
    <location>
        <begin position="2"/>
        <end position="262"/>
    </location>
</feature>
<dbReference type="Pfam" id="PF09994">
    <property type="entry name" value="T6SS_Tle1-like_cat"/>
    <property type="match status" value="1"/>
</dbReference>
<dbReference type="EMBL" id="JADJOT010000008">
    <property type="protein sequence ID" value="MBK7954212.1"/>
    <property type="molecule type" value="Genomic_DNA"/>
</dbReference>
<dbReference type="AlphaFoldDB" id="A0A935TB88"/>
<accession>A0A935TB88</accession>
<organism evidence="2 3">
    <name type="scientific">Candidatus Accumulibacter affinis</name>
    <dbReference type="NCBI Taxonomy" id="2954384"/>
    <lineage>
        <taxon>Bacteria</taxon>
        <taxon>Pseudomonadati</taxon>
        <taxon>Pseudomonadota</taxon>
        <taxon>Betaproteobacteria</taxon>
        <taxon>Candidatus Accumulibacter</taxon>
    </lineage>
</organism>
<name>A0A935TB88_9PROT</name>
<protein>
    <submittedName>
        <fullName evidence="2">DUF2235 domain-containing protein</fullName>
    </submittedName>
</protein>
<dbReference type="InterPro" id="IPR018712">
    <property type="entry name" value="Tle1-like_cat"/>
</dbReference>
<gene>
    <name evidence="2" type="ORF">IPK02_09765</name>
</gene>
<dbReference type="PANTHER" id="PTHR33840:SF1">
    <property type="entry name" value="TLE1 PHOSPHOLIPASE DOMAIN-CONTAINING PROTEIN"/>
    <property type="match status" value="1"/>
</dbReference>
<sequence>MKRIVICADGTWNERDRIDKKTGRRHPTNVTKVARGVLPQAADGTAQVVYYHEGVGTGGGLDKFTGGAFGEGVEANIRALYRFIVYNYVEGDELFFFGFSRGAFTVRTLAGFMSYVNLVEKDDDYYVPEIYACYEKGVREGSPEWTKAFHNVRGTRPCPPIRFVGVWDTVGALGAPGLIGQLFNKDKYKYHQTGLMNSPIQNAFHALAIDERRKPFAPDIWEKPAGWAGQLEQAWFAGVHSNVGGSYAPDGLANEALHWIVEKAENLGLEFDKPYLAHFLPCFNSVLNDSMTAVYKVMGPNVRTLGRHAADGEALHQSAIDRKRLAECRYAPENLETVLTKGGTLKVVDTTRIARGTPCPPLS</sequence>
<proteinExistence type="predicted"/>
<evidence type="ECO:0000313" key="2">
    <source>
        <dbReference type="EMBL" id="MBK7954212.1"/>
    </source>
</evidence>
<dbReference type="PANTHER" id="PTHR33840">
    <property type="match status" value="1"/>
</dbReference>
<reference evidence="2 3" key="1">
    <citation type="submission" date="2020-10" db="EMBL/GenBank/DDBJ databases">
        <title>Connecting structure to function with the recovery of over 1000 high-quality activated sludge metagenome-assembled genomes encoding full-length rRNA genes using long-read sequencing.</title>
        <authorList>
            <person name="Singleton C.M."/>
            <person name="Petriglieri F."/>
            <person name="Kristensen J.M."/>
            <person name="Kirkegaard R.H."/>
            <person name="Michaelsen T.Y."/>
            <person name="Andersen M.H."/>
            <person name="Karst S.M."/>
            <person name="Dueholm M.S."/>
            <person name="Nielsen P.H."/>
            <person name="Albertsen M."/>
        </authorList>
    </citation>
    <scope>NUCLEOTIDE SEQUENCE [LARGE SCALE GENOMIC DNA]</scope>
    <source>
        <strain evidence="2">Fred_18-Q3-R57-64_BAT3C.720</strain>
    </source>
</reference>
<comment type="caution">
    <text evidence="2">The sequence shown here is derived from an EMBL/GenBank/DDBJ whole genome shotgun (WGS) entry which is preliminary data.</text>
</comment>
<evidence type="ECO:0000313" key="3">
    <source>
        <dbReference type="Proteomes" id="UP000706151"/>
    </source>
</evidence>
<evidence type="ECO:0000259" key="1">
    <source>
        <dbReference type="Pfam" id="PF09994"/>
    </source>
</evidence>